<feature type="non-terminal residue" evidence="8">
    <location>
        <position position="1"/>
    </location>
</feature>
<keyword evidence="7" id="KW-0812">Transmembrane</keyword>
<dbReference type="AlphaFoldDB" id="A0AAE1DY35"/>
<evidence type="ECO:0000256" key="7">
    <source>
        <dbReference type="SAM" id="Phobius"/>
    </source>
</evidence>
<evidence type="ECO:0000256" key="2">
    <source>
        <dbReference type="ARBA" id="ARBA00022448"/>
    </source>
</evidence>
<evidence type="ECO:0000313" key="9">
    <source>
        <dbReference type="Proteomes" id="UP001283361"/>
    </source>
</evidence>
<keyword evidence="7" id="KW-0472">Membrane</keyword>
<dbReference type="InterPro" id="IPR051163">
    <property type="entry name" value="Sodium:Solute_Symporter_SSF"/>
</dbReference>
<name>A0AAE1DY35_9GAST</name>
<feature type="transmembrane region" description="Helical" evidence="7">
    <location>
        <begin position="17"/>
        <end position="39"/>
    </location>
</feature>
<keyword evidence="6" id="KW-0739">Sodium transport</keyword>
<proteinExistence type="predicted"/>
<keyword evidence="5" id="KW-0406">Ion transport</keyword>
<dbReference type="InterPro" id="IPR038377">
    <property type="entry name" value="Na/Glc_symporter_sf"/>
</dbReference>
<dbReference type="EMBL" id="JAWDGP010001919">
    <property type="protein sequence ID" value="KAK3786977.1"/>
    <property type="molecule type" value="Genomic_DNA"/>
</dbReference>
<dbReference type="GO" id="GO:0015293">
    <property type="term" value="F:symporter activity"/>
    <property type="evidence" value="ECO:0007669"/>
    <property type="project" value="TreeGrafter"/>
</dbReference>
<comment type="caution">
    <text evidence="8">The sequence shown here is derived from an EMBL/GenBank/DDBJ whole genome shotgun (WGS) entry which is preliminary data.</text>
</comment>
<protein>
    <submittedName>
        <fullName evidence="8">Uncharacterized protein</fullName>
    </submittedName>
</protein>
<evidence type="ECO:0000256" key="6">
    <source>
        <dbReference type="ARBA" id="ARBA00023201"/>
    </source>
</evidence>
<evidence type="ECO:0000256" key="4">
    <source>
        <dbReference type="ARBA" id="ARBA00023053"/>
    </source>
</evidence>
<keyword evidence="4" id="KW-0915">Sodium</keyword>
<evidence type="ECO:0000313" key="8">
    <source>
        <dbReference type="EMBL" id="KAK3786977.1"/>
    </source>
</evidence>
<keyword evidence="2" id="KW-0813">Transport</keyword>
<keyword evidence="9" id="KW-1185">Reference proteome</keyword>
<dbReference type="Proteomes" id="UP001283361">
    <property type="component" value="Unassembled WGS sequence"/>
</dbReference>
<organism evidence="8 9">
    <name type="scientific">Elysia crispata</name>
    <name type="common">lettuce slug</name>
    <dbReference type="NCBI Taxonomy" id="231223"/>
    <lineage>
        <taxon>Eukaryota</taxon>
        <taxon>Metazoa</taxon>
        <taxon>Spiralia</taxon>
        <taxon>Lophotrochozoa</taxon>
        <taxon>Mollusca</taxon>
        <taxon>Gastropoda</taxon>
        <taxon>Heterobranchia</taxon>
        <taxon>Euthyneura</taxon>
        <taxon>Panpulmonata</taxon>
        <taxon>Sacoglossa</taxon>
        <taxon>Placobranchoidea</taxon>
        <taxon>Plakobranchidae</taxon>
        <taxon>Elysia</taxon>
    </lineage>
</organism>
<comment type="subcellular location">
    <subcellularLocation>
        <location evidence="1">Cell membrane</location>
        <topology evidence="1">Multi-pass membrane protein</topology>
    </subcellularLocation>
</comment>
<keyword evidence="3" id="KW-1003">Cell membrane</keyword>
<accession>A0AAE1DY35</accession>
<evidence type="ECO:0000256" key="1">
    <source>
        <dbReference type="ARBA" id="ARBA00004651"/>
    </source>
</evidence>
<evidence type="ECO:0000256" key="3">
    <source>
        <dbReference type="ARBA" id="ARBA00022475"/>
    </source>
</evidence>
<evidence type="ECO:0000256" key="5">
    <source>
        <dbReference type="ARBA" id="ARBA00023065"/>
    </source>
</evidence>
<dbReference type="PANTHER" id="PTHR42985">
    <property type="entry name" value="SODIUM-COUPLED MONOCARBOXYLATE TRANSPORTER"/>
    <property type="match status" value="1"/>
</dbReference>
<dbReference type="PANTHER" id="PTHR42985:SF40">
    <property type="entry name" value="LD47995P-RELATED"/>
    <property type="match status" value="1"/>
</dbReference>
<dbReference type="GO" id="GO:0005886">
    <property type="term" value="C:plasma membrane"/>
    <property type="evidence" value="ECO:0007669"/>
    <property type="project" value="UniProtKB-SubCell"/>
</dbReference>
<keyword evidence="7" id="KW-1133">Transmembrane helix</keyword>
<sequence length="103" mass="11164">MVCIHPLLTLFFSLHQAALTVFGVLAGPLLGLFSLGLFFPWVNEKGALAGLCGSIVFTFTISSFPEYPEEKSPITCVINCNVNAFNNISRTALLHPRATPIPE</sequence>
<dbReference type="Gene3D" id="1.20.1730.10">
    <property type="entry name" value="Sodium/glucose cotransporter"/>
    <property type="match status" value="1"/>
</dbReference>
<dbReference type="GO" id="GO:0006814">
    <property type="term" value="P:sodium ion transport"/>
    <property type="evidence" value="ECO:0007669"/>
    <property type="project" value="UniProtKB-KW"/>
</dbReference>
<gene>
    <name evidence="8" type="ORF">RRG08_061844</name>
</gene>
<reference evidence="8" key="1">
    <citation type="journal article" date="2023" name="G3 (Bethesda)">
        <title>A reference genome for the long-term kleptoplast-retaining sea slug Elysia crispata morphotype clarki.</title>
        <authorList>
            <person name="Eastman K.E."/>
            <person name="Pendleton A.L."/>
            <person name="Shaikh M.A."/>
            <person name="Suttiyut T."/>
            <person name="Ogas R."/>
            <person name="Tomko P."/>
            <person name="Gavelis G."/>
            <person name="Widhalm J.R."/>
            <person name="Wisecaver J.H."/>
        </authorList>
    </citation>
    <scope>NUCLEOTIDE SEQUENCE</scope>
    <source>
        <strain evidence="8">ECLA1</strain>
    </source>
</reference>